<keyword evidence="2" id="KW-0472">Membrane</keyword>
<dbReference type="RefSeq" id="XP_062690612.1">
    <property type="nucleotide sequence ID" value="XM_062833166.1"/>
</dbReference>
<feature type="compositionally biased region" description="Low complexity" evidence="1">
    <location>
        <begin position="219"/>
        <end position="233"/>
    </location>
</feature>
<evidence type="ECO:0000256" key="1">
    <source>
        <dbReference type="SAM" id="MobiDB-lite"/>
    </source>
</evidence>
<dbReference type="Pfam" id="PF12273">
    <property type="entry name" value="RCR"/>
    <property type="match status" value="1"/>
</dbReference>
<dbReference type="GeneID" id="87870788"/>
<proteinExistence type="predicted"/>
<dbReference type="InterPro" id="IPR020999">
    <property type="entry name" value="Chitin_synth_reg_RCR"/>
</dbReference>
<evidence type="ECO:0000313" key="4">
    <source>
        <dbReference type="Proteomes" id="UP001285908"/>
    </source>
</evidence>
<feature type="compositionally biased region" description="Low complexity" evidence="1">
    <location>
        <begin position="189"/>
        <end position="198"/>
    </location>
</feature>
<accession>A0AAJ0I3I1</accession>
<evidence type="ECO:0000313" key="3">
    <source>
        <dbReference type="EMBL" id="KAK3488905.1"/>
    </source>
</evidence>
<keyword evidence="2" id="KW-0812">Transmembrane</keyword>
<feature type="region of interest" description="Disordered" evidence="1">
    <location>
        <begin position="114"/>
        <end position="133"/>
    </location>
</feature>
<reference evidence="3 4" key="1">
    <citation type="journal article" date="2023" name="Mol. Phylogenet. Evol.">
        <title>Genome-scale phylogeny and comparative genomics of the fungal order Sordariales.</title>
        <authorList>
            <person name="Hensen N."/>
            <person name="Bonometti L."/>
            <person name="Westerberg I."/>
            <person name="Brannstrom I.O."/>
            <person name="Guillou S."/>
            <person name="Cros-Aarteil S."/>
            <person name="Calhoun S."/>
            <person name="Haridas S."/>
            <person name="Kuo A."/>
            <person name="Mondo S."/>
            <person name="Pangilinan J."/>
            <person name="Riley R."/>
            <person name="LaButti K."/>
            <person name="Andreopoulos B."/>
            <person name="Lipzen A."/>
            <person name="Chen C."/>
            <person name="Yan M."/>
            <person name="Daum C."/>
            <person name="Ng V."/>
            <person name="Clum A."/>
            <person name="Steindorff A."/>
            <person name="Ohm R.A."/>
            <person name="Martin F."/>
            <person name="Silar P."/>
            <person name="Natvig D.O."/>
            <person name="Lalanne C."/>
            <person name="Gautier V."/>
            <person name="Ament-Velasquez S.L."/>
            <person name="Kruys A."/>
            <person name="Hutchinson M.I."/>
            <person name="Powell A.J."/>
            <person name="Barry K."/>
            <person name="Miller A.N."/>
            <person name="Grigoriev I.V."/>
            <person name="Debuchy R."/>
            <person name="Gladieux P."/>
            <person name="Hiltunen Thoren M."/>
            <person name="Johannesson H."/>
        </authorList>
    </citation>
    <scope>NUCLEOTIDE SEQUENCE [LARGE SCALE GENOMIC DNA]</scope>
    <source>
        <strain evidence="3 4">FGSC 10403</strain>
    </source>
</reference>
<sequence>MAASESIVKPTLLLSRIVSREIREYSNCTRGADGFIDPNSCYVPFWYTRTGVIVKWSLFLGLSTFFGLYLILGYLHAKRRITKGQPPMAYHRWLVARDDIARVDPRYLDPQTTFQPYGNPAVLTRPGSQQQQPYGNYGMYPVPPPVYDPDAPRPPMYPGPPPTMAMAMAQPPDGATKVDPMQQAPVLPPVSTTVPPTSGTGGDGNERYEAPPGPPPPIQAQAQTQAQAPIRQQGTGGTNPFRD</sequence>
<evidence type="ECO:0000256" key="2">
    <source>
        <dbReference type="SAM" id="Phobius"/>
    </source>
</evidence>
<organism evidence="3 4">
    <name type="scientific">Neurospora hispaniola</name>
    <dbReference type="NCBI Taxonomy" id="588809"/>
    <lineage>
        <taxon>Eukaryota</taxon>
        <taxon>Fungi</taxon>
        <taxon>Dikarya</taxon>
        <taxon>Ascomycota</taxon>
        <taxon>Pezizomycotina</taxon>
        <taxon>Sordariomycetes</taxon>
        <taxon>Sordariomycetidae</taxon>
        <taxon>Sordariales</taxon>
        <taxon>Sordariaceae</taxon>
        <taxon>Neurospora</taxon>
    </lineage>
</organism>
<name>A0AAJ0I3I1_9PEZI</name>
<keyword evidence="4" id="KW-1185">Reference proteome</keyword>
<feature type="transmembrane region" description="Helical" evidence="2">
    <location>
        <begin position="53"/>
        <end position="75"/>
    </location>
</feature>
<comment type="caution">
    <text evidence="3">The sequence shown here is derived from an EMBL/GenBank/DDBJ whole genome shotgun (WGS) entry which is preliminary data.</text>
</comment>
<feature type="region of interest" description="Disordered" evidence="1">
    <location>
        <begin position="170"/>
        <end position="243"/>
    </location>
</feature>
<keyword evidence="2" id="KW-1133">Transmembrane helix</keyword>
<dbReference type="AlphaFoldDB" id="A0AAJ0I3I1"/>
<dbReference type="EMBL" id="JAULSX010000006">
    <property type="protein sequence ID" value="KAK3488905.1"/>
    <property type="molecule type" value="Genomic_DNA"/>
</dbReference>
<protein>
    <submittedName>
        <fullName evidence="3">Uncharacterized protein</fullName>
    </submittedName>
</protein>
<gene>
    <name evidence="3" type="ORF">B0T23DRAFT_187746</name>
</gene>
<dbReference type="Proteomes" id="UP001285908">
    <property type="component" value="Unassembled WGS sequence"/>
</dbReference>